<evidence type="ECO:0008006" key="4">
    <source>
        <dbReference type="Google" id="ProtNLM"/>
    </source>
</evidence>
<feature type="transmembrane region" description="Helical" evidence="1">
    <location>
        <begin position="87"/>
        <end position="107"/>
    </location>
</feature>
<feature type="transmembrane region" description="Helical" evidence="1">
    <location>
        <begin position="196"/>
        <end position="214"/>
    </location>
</feature>
<proteinExistence type="predicted"/>
<keyword evidence="3" id="KW-1185">Reference proteome</keyword>
<reference evidence="2 3" key="1">
    <citation type="submission" date="2018-04" db="EMBL/GenBank/DDBJ databases">
        <title>Altererythrobacter sp. HME9302 genome sequencing and assembly.</title>
        <authorList>
            <person name="Kang H."/>
            <person name="Kim H."/>
            <person name="Joh K."/>
        </authorList>
    </citation>
    <scope>NUCLEOTIDE SEQUENCE [LARGE SCALE GENOMIC DNA]</scope>
    <source>
        <strain evidence="2 3">HME9302</strain>
    </source>
</reference>
<dbReference type="EMBL" id="QBKA01000002">
    <property type="protein sequence ID" value="RDC59029.1"/>
    <property type="molecule type" value="Genomic_DNA"/>
</dbReference>
<feature type="transmembrane region" description="Helical" evidence="1">
    <location>
        <begin position="235"/>
        <end position="262"/>
    </location>
</feature>
<dbReference type="InterPro" id="IPR021296">
    <property type="entry name" value="DUF2868"/>
</dbReference>
<protein>
    <recommendedName>
        <fullName evidence="4">DUF2868 domain-containing protein</fullName>
    </recommendedName>
</protein>
<keyword evidence="1" id="KW-1133">Transmembrane helix</keyword>
<name>A0A369Q7X6_9SPHN</name>
<accession>A0A369Q7X6</accession>
<sequence length="504" mass="53847">MTEDDARRVLLVRAIEEEDAAGDLLTKQDRVAAHEAGRAALSGAGAKTGRKGDDLFLARRAEFAAGRLASRVPAIATALRATRWPRWIGWAVPLGAFLIGLTLNELASGRRLDLLAFPLIGMLAWNALVYFWMLVTLVPRSSKGGPGGLSRVLERLARLGQRGFDRATPVSRALGRFATDWSAASASLAAARSARILHLSAATFALGVVAGIYFRALGIEYRAGWESTFLGPESVHAAISLVLGPAAAVTGLVIPDVAGIAAMRWTGADSGLDSGGVNAGPWIILTTATVIGFVVIPRLVLALLAAVKTWRRRDSFTLPERDGFYFRRLLRGAHGRAGQVRVTPYAYHPDAGVREVLSALTQDALGDGTALQFDPPVDYGAEDDWLAAAEFDADDDHHLLLFTISSTPEHENHGAIASGLRDALAVKHPGTLVGAIIDESPFRERFGDNSASSARLATRGEAWDAVMGRAELASLRLDLAASDPEKAQLMEDLVTGKRHPRVIP</sequence>
<keyword evidence="1" id="KW-0812">Transmembrane</keyword>
<gene>
    <name evidence="2" type="ORF">HME9302_00206</name>
</gene>
<dbReference type="AlphaFoldDB" id="A0A369Q7X6"/>
<feature type="transmembrane region" description="Helical" evidence="1">
    <location>
        <begin position="282"/>
        <end position="307"/>
    </location>
</feature>
<keyword evidence="1" id="KW-0472">Membrane</keyword>
<evidence type="ECO:0000313" key="2">
    <source>
        <dbReference type="EMBL" id="RDC59029.1"/>
    </source>
</evidence>
<dbReference type="Pfam" id="PF11067">
    <property type="entry name" value="DUF2868"/>
    <property type="match status" value="1"/>
</dbReference>
<dbReference type="Proteomes" id="UP000253727">
    <property type="component" value="Unassembled WGS sequence"/>
</dbReference>
<feature type="transmembrane region" description="Helical" evidence="1">
    <location>
        <begin position="114"/>
        <end position="133"/>
    </location>
</feature>
<organism evidence="2 3">
    <name type="scientific">Alteripontixanthobacter maritimus</name>
    <dbReference type="NCBI Taxonomy" id="2161824"/>
    <lineage>
        <taxon>Bacteria</taxon>
        <taxon>Pseudomonadati</taxon>
        <taxon>Pseudomonadota</taxon>
        <taxon>Alphaproteobacteria</taxon>
        <taxon>Sphingomonadales</taxon>
        <taxon>Erythrobacteraceae</taxon>
        <taxon>Alteripontixanthobacter</taxon>
    </lineage>
</organism>
<comment type="caution">
    <text evidence="2">The sequence shown here is derived from an EMBL/GenBank/DDBJ whole genome shotgun (WGS) entry which is preliminary data.</text>
</comment>
<evidence type="ECO:0000313" key="3">
    <source>
        <dbReference type="Proteomes" id="UP000253727"/>
    </source>
</evidence>
<evidence type="ECO:0000256" key="1">
    <source>
        <dbReference type="SAM" id="Phobius"/>
    </source>
</evidence>